<reference evidence="2" key="2">
    <citation type="submission" date="2018-10" db="UniProtKB">
        <authorList>
            <consortium name="EnsemblPlants"/>
        </authorList>
    </citation>
    <scope>IDENTIFICATION</scope>
</reference>
<sequence>MRYLYLVKLERATHCGTNTLLTDKRHLKELRLAWTERGEGSYSEEDVSNTEKVFEKLVPPCNLEDLCVFGFFGQQYPSWFGATCLSSLIKLVLDELWSCVDLPPIGQLPNLKFLKIGVADAVTKVGSEFVGCKKGDHVCNELVAFPKLEWLIFTDMPNWEAWSFFEEEVVDDDQGEEDGAAEIRKDDIQFARYQMFPHLMVLDLHNCPKLRALPRQLGEEAVSLKELILFGANNLEVVEDLPLLSERLYIGDCEGLERICNVPNVTDLRVYGCPNLSYVEGLSSLQQLGMDEDMQEISSYWATGLQEQHHGLHGEDLDIYTVVRK</sequence>
<dbReference type="InterPro" id="IPR056789">
    <property type="entry name" value="LRR_R13L1-DRL21"/>
</dbReference>
<dbReference type="PANTHER" id="PTHR47186">
    <property type="entry name" value="LEUCINE-RICH REPEAT-CONTAINING PROTEIN 57"/>
    <property type="match status" value="1"/>
</dbReference>
<dbReference type="Gramene" id="TraesCS3B02G082100.1">
    <property type="protein sequence ID" value="TraesCS3B02G082100.1.cds1"/>
    <property type="gene ID" value="TraesCS3B02G082100"/>
</dbReference>
<evidence type="ECO:0000313" key="3">
    <source>
        <dbReference type="Proteomes" id="UP000019116"/>
    </source>
</evidence>
<accession>A0A3B6FKA1</accession>
<feature type="domain" description="R13L1/DRL21-like LRR repeat region" evidence="1">
    <location>
        <begin position="17"/>
        <end position="116"/>
    </location>
</feature>
<dbReference type="OMA" id="WISMEMS"/>
<dbReference type="Gene3D" id="3.80.10.10">
    <property type="entry name" value="Ribonuclease Inhibitor"/>
    <property type="match status" value="2"/>
</dbReference>
<dbReference type="STRING" id="4565.A0A3B6FKA1"/>
<reference evidence="2" key="1">
    <citation type="submission" date="2018-08" db="EMBL/GenBank/DDBJ databases">
        <authorList>
            <person name="Rossello M."/>
        </authorList>
    </citation>
    <scope>NUCLEOTIDE SEQUENCE [LARGE SCALE GENOMIC DNA]</scope>
    <source>
        <strain evidence="2">cv. Chinese Spring</strain>
    </source>
</reference>
<dbReference type="InterPro" id="IPR032675">
    <property type="entry name" value="LRR_dom_sf"/>
</dbReference>
<evidence type="ECO:0000259" key="1">
    <source>
        <dbReference type="Pfam" id="PF25019"/>
    </source>
</evidence>
<organism evidence="2">
    <name type="scientific">Triticum aestivum</name>
    <name type="common">Wheat</name>
    <dbReference type="NCBI Taxonomy" id="4565"/>
    <lineage>
        <taxon>Eukaryota</taxon>
        <taxon>Viridiplantae</taxon>
        <taxon>Streptophyta</taxon>
        <taxon>Embryophyta</taxon>
        <taxon>Tracheophyta</taxon>
        <taxon>Spermatophyta</taxon>
        <taxon>Magnoliopsida</taxon>
        <taxon>Liliopsida</taxon>
        <taxon>Poales</taxon>
        <taxon>Poaceae</taxon>
        <taxon>BOP clade</taxon>
        <taxon>Pooideae</taxon>
        <taxon>Triticodae</taxon>
        <taxon>Triticeae</taxon>
        <taxon>Triticinae</taxon>
        <taxon>Triticum</taxon>
    </lineage>
</organism>
<dbReference type="Pfam" id="PF25019">
    <property type="entry name" value="LRR_R13L1-DRL21"/>
    <property type="match status" value="1"/>
</dbReference>
<dbReference type="EnsemblPlants" id="TraesCS3B02G082100.1">
    <property type="protein sequence ID" value="TraesCS3B02G082100.1.cds1"/>
    <property type="gene ID" value="TraesCS3B02G082100"/>
</dbReference>
<protein>
    <recommendedName>
        <fullName evidence="1">R13L1/DRL21-like LRR repeat region domain-containing protein</fullName>
    </recommendedName>
</protein>
<name>A0A3B6FKA1_WHEAT</name>
<evidence type="ECO:0000313" key="2">
    <source>
        <dbReference type="EnsemblPlants" id="TraesCS3B02G082100.1.cds1"/>
    </source>
</evidence>
<dbReference type="SMR" id="A0A3B6FKA1"/>
<dbReference type="Proteomes" id="UP000019116">
    <property type="component" value="Chromosome 3B"/>
</dbReference>
<dbReference type="AlphaFoldDB" id="A0A3B6FKA1"/>
<dbReference type="OrthoDB" id="765493at2759"/>
<dbReference type="Gramene" id="TraesCS3B03G0188400.1">
    <property type="protein sequence ID" value="TraesCS3B03G0188400.1.CDS1"/>
    <property type="gene ID" value="TraesCS3B03G0188400"/>
</dbReference>
<proteinExistence type="predicted"/>
<dbReference type="PANTHER" id="PTHR47186:SF51">
    <property type="entry name" value="NB-ARC DOMAIN-CONTAINING PROTEIN"/>
    <property type="match status" value="1"/>
</dbReference>
<keyword evidence="3" id="KW-1185">Reference proteome</keyword>
<dbReference type="SUPFAM" id="SSF52058">
    <property type="entry name" value="L domain-like"/>
    <property type="match status" value="1"/>
</dbReference>